<dbReference type="InterPro" id="IPR013783">
    <property type="entry name" value="Ig-like_fold"/>
</dbReference>
<evidence type="ECO:0000256" key="1">
    <source>
        <dbReference type="SAM" id="MobiDB-lite"/>
    </source>
</evidence>
<dbReference type="Proteomes" id="UP001549366">
    <property type="component" value="Unassembled WGS sequence"/>
</dbReference>
<name>A0ABV2SG86_9GAMM</name>
<keyword evidence="2" id="KW-0732">Signal</keyword>
<gene>
    <name evidence="4" type="ORF">V5J35_001957</name>
</gene>
<feature type="region of interest" description="Disordered" evidence="1">
    <location>
        <begin position="32"/>
        <end position="77"/>
    </location>
</feature>
<evidence type="ECO:0000313" key="4">
    <source>
        <dbReference type="EMBL" id="MET4756765.1"/>
    </source>
</evidence>
<comment type="caution">
    <text evidence="4">The sequence shown here is derived from an EMBL/GenBank/DDBJ whole genome shotgun (WGS) entry which is preliminary data.</text>
</comment>
<organism evidence="4 5">
    <name type="scientific">Endozoicomonas lisbonensis</name>
    <dbReference type="NCBI Taxonomy" id="3120522"/>
    <lineage>
        <taxon>Bacteria</taxon>
        <taxon>Pseudomonadati</taxon>
        <taxon>Pseudomonadota</taxon>
        <taxon>Gammaproteobacteria</taxon>
        <taxon>Oceanospirillales</taxon>
        <taxon>Endozoicomonadaceae</taxon>
        <taxon>Endozoicomonas</taxon>
    </lineage>
</organism>
<evidence type="ECO:0000259" key="3">
    <source>
        <dbReference type="Pfam" id="PF13511"/>
    </source>
</evidence>
<reference evidence="4 5" key="1">
    <citation type="submission" date="2024-06" db="EMBL/GenBank/DDBJ databases">
        <title>Genomic Encyclopedia of Type Strains, Phase V (KMG-V): Genome sequencing to study the core and pangenomes of soil and plant-associated prokaryotes.</title>
        <authorList>
            <person name="Whitman W."/>
        </authorList>
    </citation>
    <scope>NUCLEOTIDE SEQUENCE [LARGE SCALE GENOMIC DNA]</scope>
    <source>
        <strain evidence="4 5">NE40</strain>
    </source>
</reference>
<dbReference type="InterPro" id="IPR025392">
    <property type="entry name" value="DUF4124"/>
</dbReference>
<dbReference type="Gene3D" id="2.60.40.10">
    <property type="entry name" value="Immunoglobulins"/>
    <property type="match status" value="1"/>
</dbReference>
<dbReference type="EMBL" id="JBEWTB010000002">
    <property type="protein sequence ID" value="MET4756765.1"/>
    <property type="molecule type" value="Genomic_DNA"/>
</dbReference>
<evidence type="ECO:0000256" key="2">
    <source>
        <dbReference type="SAM" id="SignalP"/>
    </source>
</evidence>
<sequence length="178" mass="19316">MRIKTLSLLLILMTASFNASTQIYKSIDKHGNAVFTDKPSTTRPSEPVTLEPITSLPAPANTPSPGFSAPEPAEQQDKPGYSVFSISSPANDSTVRDNGNFTITVSVQPNLARGHRVRFFINGQAVAGPQRALSHKVENINRGTHQIRVEVVSHSGKVIRTAENTVHVQRAIFRPPAP</sequence>
<protein>
    <recommendedName>
        <fullName evidence="3">DUF4124 domain-containing protein</fullName>
    </recommendedName>
</protein>
<dbReference type="Pfam" id="PF13511">
    <property type="entry name" value="DUF4124"/>
    <property type="match status" value="1"/>
</dbReference>
<feature type="chain" id="PRO_5047143830" description="DUF4124 domain-containing protein" evidence="2">
    <location>
        <begin position="20"/>
        <end position="178"/>
    </location>
</feature>
<proteinExistence type="predicted"/>
<dbReference type="Pfam" id="PF17957">
    <property type="entry name" value="Big_7"/>
    <property type="match status" value="1"/>
</dbReference>
<keyword evidence="5" id="KW-1185">Reference proteome</keyword>
<accession>A0ABV2SG86</accession>
<evidence type="ECO:0000313" key="5">
    <source>
        <dbReference type="Proteomes" id="UP001549366"/>
    </source>
</evidence>
<feature type="domain" description="DUF4124" evidence="3">
    <location>
        <begin position="18"/>
        <end position="63"/>
    </location>
</feature>
<dbReference type="RefSeq" id="WP_354011073.1">
    <property type="nucleotide sequence ID" value="NZ_JBEWTA010000001.1"/>
</dbReference>
<feature type="signal peptide" evidence="2">
    <location>
        <begin position="1"/>
        <end position="19"/>
    </location>
</feature>